<name>A0A0V1HLE9_9BILA</name>
<dbReference type="Proteomes" id="UP000055024">
    <property type="component" value="Unassembled WGS sequence"/>
</dbReference>
<evidence type="ECO:0000313" key="3">
    <source>
        <dbReference type="Proteomes" id="UP000055024"/>
    </source>
</evidence>
<proteinExistence type="predicted"/>
<organism evidence="2 3">
    <name type="scientific">Trichinella zimbabwensis</name>
    <dbReference type="NCBI Taxonomy" id="268475"/>
    <lineage>
        <taxon>Eukaryota</taxon>
        <taxon>Metazoa</taxon>
        <taxon>Ecdysozoa</taxon>
        <taxon>Nematoda</taxon>
        <taxon>Enoplea</taxon>
        <taxon>Dorylaimia</taxon>
        <taxon>Trichinellida</taxon>
        <taxon>Trichinellidae</taxon>
        <taxon>Trichinella</taxon>
    </lineage>
</organism>
<protein>
    <submittedName>
        <fullName evidence="2">Uncharacterized protein</fullName>
    </submittedName>
</protein>
<evidence type="ECO:0000256" key="1">
    <source>
        <dbReference type="SAM" id="MobiDB-lite"/>
    </source>
</evidence>
<evidence type="ECO:0000313" key="2">
    <source>
        <dbReference type="EMBL" id="KRZ11370.1"/>
    </source>
</evidence>
<keyword evidence="3" id="KW-1185">Reference proteome</keyword>
<gene>
    <name evidence="2" type="ORF">T11_110</name>
</gene>
<reference evidence="2 3" key="1">
    <citation type="submission" date="2015-01" db="EMBL/GenBank/DDBJ databases">
        <title>Evolution of Trichinella species and genotypes.</title>
        <authorList>
            <person name="Korhonen P.K."/>
            <person name="Edoardo P."/>
            <person name="Giuseppe L.R."/>
            <person name="Gasser R.B."/>
        </authorList>
    </citation>
    <scope>NUCLEOTIDE SEQUENCE [LARGE SCALE GENOMIC DNA]</scope>
    <source>
        <strain evidence="2">ISS1029</strain>
    </source>
</reference>
<dbReference type="EMBL" id="JYDP01000050">
    <property type="protein sequence ID" value="KRZ11370.1"/>
    <property type="molecule type" value="Genomic_DNA"/>
</dbReference>
<sequence length="115" mass="11993">MHSACDIRRRIRLSYLSSAPGTPVSSMVLSSSRPIVIVGGGEEAVSLVEPLPSLSGQSHHRPQSSRSPTPVSGFPSVVFSVPACQAVGVANAQMMLSRLAASDSRSISTFEPSVT</sequence>
<comment type="caution">
    <text evidence="2">The sequence shown here is derived from an EMBL/GenBank/DDBJ whole genome shotgun (WGS) entry which is preliminary data.</text>
</comment>
<accession>A0A0V1HLE9</accession>
<feature type="region of interest" description="Disordered" evidence="1">
    <location>
        <begin position="51"/>
        <end position="71"/>
    </location>
</feature>
<dbReference type="AlphaFoldDB" id="A0A0V1HLE9"/>